<evidence type="ECO:0000313" key="2">
    <source>
        <dbReference type="EMBL" id="OAT83693.1"/>
    </source>
</evidence>
<dbReference type="AlphaFoldDB" id="A0A1B7LG38"/>
<keyword evidence="1" id="KW-0812">Transmembrane</keyword>
<protein>
    <submittedName>
        <fullName evidence="2">Uncharacterized protein</fullName>
    </submittedName>
</protein>
<organism evidence="2 3">
    <name type="scientific">Desulfotomaculum copahuensis</name>
    <dbReference type="NCBI Taxonomy" id="1838280"/>
    <lineage>
        <taxon>Bacteria</taxon>
        <taxon>Bacillati</taxon>
        <taxon>Bacillota</taxon>
        <taxon>Clostridia</taxon>
        <taxon>Eubacteriales</taxon>
        <taxon>Desulfotomaculaceae</taxon>
        <taxon>Desulfotomaculum</taxon>
    </lineage>
</organism>
<comment type="caution">
    <text evidence="2">The sequence shown here is derived from an EMBL/GenBank/DDBJ whole genome shotgun (WGS) entry which is preliminary data.</text>
</comment>
<sequence length="85" mass="8854">MDRLPAIITGALAALAVLSLTKAVLSALLISILGRQVGKALALAIEMAAGMALAVKFRSDPGFVMICLGWSAAVAQHLLSLTFRY</sequence>
<keyword evidence="3" id="KW-1185">Reference proteome</keyword>
<dbReference type="Proteomes" id="UP000078532">
    <property type="component" value="Unassembled WGS sequence"/>
</dbReference>
<feature type="transmembrane region" description="Helical" evidence="1">
    <location>
        <begin position="63"/>
        <end position="83"/>
    </location>
</feature>
<dbReference type="EMBL" id="LYVF01000099">
    <property type="protein sequence ID" value="OAT83693.1"/>
    <property type="molecule type" value="Genomic_DNA"/>
</dbReference>
<keyword evidence="1" id="KW-0472">Membrane</keyword>
<keyword evidence="1" id="KW-1133">Transmembrane helix</keyword>
<dbReference type="STRING" id="1838280.A6M21_07605"/>
<evidence type="ECO:0000256" key="1">
    <source>
        <dbReference type="SAM" id="Phobius"/>
    </source>
</evidence>
<gene>
    <name evidence="2" type="ORF">A6M21_07605</name>
</gene>
<name>A0A1B7LG38_9FIRM</name>
<proteinExistence type="predicted"/>
<evidence type="ECO:0000313" key="3">
    <source>
        <dbReference type="Proteomes" id="UP000078532"/>
    </source>
</evidence>
<reference evidence="2 3" key="1">
    <citation type="submission" date="2016-04" db="EMBL/GenBank/DDBJ databases">
        <authorList>
            <person name="Evans L.H."/>
            <person name="Alamgir A."/>
            <person name="Owens N."/>
            <person name="Weber N.D."/>
            <person name="Virtaneva K."/>
            <person name="Barbian K."/>
            <person name="Babar A."/>
            <person name="Rosenke K."/>
        </authorList>
    </citation>
    <scope>NUCLEOTIDE SEQUENCE [LARGE SCALE GENOMIC DNA]</scope>
    <source>
        <strain evidence="2 3">LMa1</strain>
    </source>
</reference>
<feature type="transmembrane region" description="Helical" evidence="1">
    <location>
        <begin position="6"/>
        <end position="33"/>
    </location>
</feature>
<accession>A0A1B7LG38</accession>
<dbReference type="RefSeq" id="WP_066667350.1">
    <property type="nucleotide sequence ID" value="NZ_LYVF01000099.1"/>
</dbReference>